<dbReference type="SUPFAM" id="SSF160904">
    <property type="entry name" value="Jann2411-like"/>
    <property type="match status" value="1"/>
</dbReference>
<name>A0A066UDW0_9PSEU</name>
<dbReference type="Proteomes" id="UP000027345">
    <property type="component" value="Unassembled WGS sequence"/>
</dbReference>
<accession>A0A066UDW0</accession>
<dbReference type="PANTHER" id="PTHR35525:SF3">
    <property type="entry name" value="BLL6575 PROTEIN"/>
    <property type="match status" value="1"/>
</dbReference>
<dbReference type="InterPro" id="IPR021005">
    <property type="entry name" value="Znf_CGNR"/>
</dbReference>
<dbReference type="InterPro" id="IPR010852">
    <property type="entry name" value="ABATE"/>
</dbReference>
<evidence type="ECO:0000313" key="2">
    <source>
        <dbReference type="EMBL" id="KDN24057.1"/>
    </source>
</evidence>
<dbReference type="Pfam" id="PF07336">
    <property type="entry name" value="ABATE"/>
    <property type="match status" value="1"/>
</dbReference>
<reference evidence="2 3" key="1">
    <citation type="submission" date="2014-05" db="EMBL/GenBank/DDBJ databases">
        <title>Draft genome sequence of Amycolatopsis rifamycinica DSM 46095.</title>
        <authorList>
            <person name="Lal R."/>
            <person name="Saxena A."/>
            <person name="Kumari R."/>
            <person name="Mukherjee U."/>
            <person name="Singh P."/>
            <person name="Sangwan N."/>
            <person name="Mahato N.K."/>
        </authorList>
    </citation>
    <scope>NUCLEOTIDE SEQUENCE [LARGE SCALE GENOMIC DNA]</scope>
    <source>
        <strain evidence="2 3">DSM 46095</strain>
    </source>
</reference>
<dbReference type="AlphaFoldDB" id="A0A066UDW0"/>
<keyword evidence="3" id="KW-1185">Reference proteome</keyword>
<dbReference type="InterPro" id="IPR023286">
    <property type="entry name" value="ABATE_dom_sf"/>
</dbReference>
<dbReference type="Gene3D" id="1.10.3300.10">
    <property type="entry name" value="Jann2411-like domain"/>
    <property type="match status" value="1"/>
</dbReference>
<comment type="caution">
    <text evidence="2">The sequence shown here is derived from an EMBL/GenBank/DDBJ whole genome shotgun (WGS) entry which is preliminary data.</text>
</comment>
<proteinExistence type="predicted"/>
<dbReference type="Pfam" id="PF11706">
    <property type="entry name" value="zf-CGNR"/>
    <property type="match status" value="1"/>
</dbReference>
<dbReference type="STRING" id="287986.DV20_01320"/>
<evidence type="ECO:0000259" key="1">
    <source>
        <dbReference type="Pfam" id="PF11706"/>
    </source>
</evidence>
<evidence type="ECO:0000313" key="3">
    <source>
        <dbReference type="Proteomes" id="UP000027345"/>
    </source>
</evidence>
<dbReference type="eggNOG" id="COG5516">
    <property type="taxonomic scope" value="Bacteria"/>
</dbReference>
<feature type="domain" description="Zinc finger CGNR" evidence="1">
    <location>
        <begin position="135"/>
        <end position="177"/>
    </location>
</feature>
<organism evidence="2 3">
    <name type="scientific">Amycolatopsis rifamycinica</name>
    <dbReference type="NCBI Taxonomy" id="287986"/>
    <lineage>
        <taxon>Bacteria</taxon>
        <taxon>Bacillati</taxon>
        <taxon>Actinomycetota</taxon>
        <taxon>Actinomycetes</taxon>
        <taxon>Pseudonocardiales</taxon>
        <taxon>Pseudonocardiaceae</taxon>
        <taxon>Amycolatopsis</taxon>
    </lineage>
</organism>
<dbReference type="PANTHER" id="PTHR35525">
    <property type="entry name" value="BLL6575 PROTEIN"/>
    <property type="match status" value="1"/>
</dbReference>
<sequence length="183" mass="19221">MVESEAGEAVLRFVNTHADGGGRPELFGTARGFADWAAGHELLPPDVVVTESDAVAARELRDALVTVLLAHAAAPAPGLPDAEKYLEQAGARYPLVAVIGREGARLRPAAGGVPGVLAGVLGAVAEAAQGDVWGRLKACCNPPCHFGFFDRTRNRSGRFCSPGCSSQVSMRAMRKRRKDAEMA</sequence>
<gene>
    <name evidence="2" type="ORF">DV20_01320</name>
</gene>
<dbReference type="EMBL" id="JMQI01000002">
    <property type="protein sequence ID" value="KDN24057.1"/>
    <property type="molecule type" value="Genomic_DNA"/>
</dbReference>
<protein>
    <recommendedName>
        <fullName evidence="1">Zinc finger CGNR domain-containing protein</fullName>
    </recommendedName>
</protein>
<dbReference type="RefSeq" id="WP_235190677.1">
    <property type="nucleotide sequence ID" value="NZ_JMQI01000002.1"/>
</dbReference>